<evidence type="ECO:0000256" key="2">
    <source>
        <dbReference type="ARBA" id="ARBA00023274"/>
    </source>
</evidence>
<dbReference type="EMBL" id="DSTX01000008">
    <property type="protein sequence ID" value="HFK20627.1"/>
    <property type="molecule type" value="Genomic_DNA"/>
</dbReference>
<comment type="caution">
    <text evidence="4">The sequence shown here is derived from an EMBL/GenBank/DDBJ whole genome shotgun (WGS) entry which is preliminary data.</text>
</comment>
<proteinExistence type="inferred from homology"/>
<dbReference type="GO" id="GO:0006412">
    <property type="term" value="P:translation"/>
    <property type="evidence" value="ECO:0007669"/>
    <property type="project" value="UniProtKB-UniRule"/>
</dbReference>
<organism evidence="4">
    <name type="scientific">Candidatus Methanomethylicus mesodigestus</name>
    <dbReference type="NCBI Taxonomy" id="1867258"/>
    <lineage>
        <taxon>Archaea</taxon>
        <taxon>Thermoproteota</taxon>
        <taxon>Methanosuratincolia</taxon>
        <taxon>Candidatus Methanomethylicales</taxon>
        <taxon>Candidatus Methanomethylicaceae</taxon>
        <taxon>Candidatus Methanomethylicus</taxon>
    </lineage>
</organism>
<dbReference type="HAMAP" id="MF_00359">
    <property type="entry name" value="Ribosomal_eS1"/>
    <property type="match status" value="1"/>
</dbReference>
<evidence type="ECO:0000256" key="1">
    <source>
        <dbReference type="ARBA" id="ARBA00022980"/>
    </source>
</evidence>
<reference evidence="4" key="1">
    <citation type="journal article" date="2020" name="mSystems">
        <title>Genome- and Community-Level Interaction Insights into Carbon Utilization and Element Cycling Functions of Hydrothermarchaeota in Hydrothermal Sediment.</title>
        <authorList>
            <person name="Zhou Z."/>
            <person name="Liu Y."/>
            <person name="Xu W."/>
            <person name="Pan J."/>
            <person name="Luo Z.H."/>
            <person name="Li M."/>
        </authorList>
    </citation>
    <scope>NUCLEOTIDE SEQUENCE [LARGE SCALE GENOMIC DNA]</scope>
    <source>
        <strain evidence="4">SpSt-468</strain>
    </source>
</reference>
<gene>
    <name evidence="3" type="primary">rps3ae</name>
    <name evidence="4" type="ORF">ENS19_05010</name>
</gene>
<name>A0A7C3FAP5_9CREN</name>
<dbReference type="GO" id="GO:0005840">
    <property type="term" value="C:ribosome"/>
    <property type="evidence" value="ECO:0007669"/>
    <property type="project" value="UniProtKB-KW"/>
</dbReference>
<comment type="similarity">
    <text evidence="3">Belongs to the eukaryotic ribosomal protein eS1 family.</text>
</comment>
<dbReference type="GO" id="GO:1990904">
    <property type="term" value="C:ribonucleoprotein complex"/>
    <property type="evidence" value="ECO:0007669"/>
    <property type="project" value="UniProtKB-KW"/>
</dbReference>
<sequence>MSEQKAPAKLKDKWRQKKWYVVVAPAAFGNVEIGKTLSDDPQKLVGRILETTLYNITEDFSLLHVKLFFRITKVEGDKAFTIFTGHDLARDYLRSLVRRGSSRIDGIFNMTTKDGYKVRIGIIALSTVRTKSSQKHSIRHLMEDTVNKKSAQFLYDELAQQLVLGKIASEIYNAAKSVYPLRKIEVRKSELVEVGAPLPPEAKVAPAEAQQ</sequence>
<dbReference type="InterPro" id="IPR030838">
    <property type="entry name" value="Ribosomal_eS1_arc"/>
</dbReference>
<dbReference type="InterPro" id="IPR001593">
    <property type="entry name" value="Ribosomal_eS1"/>
</dbReference>
<dbReference type="Pfam" id="PF01015">
    <property type="entry name" value="Ribosomal_S3Ae"/>
    <property type="match status" value="1"/>
</dbReference>
<protein>
    <recommendedName>
        <fullName evidence="3">Small ribosomal subunit protein eS1</fullName>
    </recommendedName>
</protein>
<keyword evidence="1 3" id="KW-0689">Ribosomal protein</keyword>
<dbReference type="SMART" id="SM01397">
    <property type="entry name" value="Ribosomal_S3Ae"/>
    <property type="match status" value="1"/>
</dbReference>
<dbReference type="NCBIfam" id="NF003142">
    <property type="entry name" value="PRK04057.1"/>
    <property type="match status" value="1"/>
</dbReference>
<dbReference type="AlphaFoldDB" id="A0A7C3FAP5"/>
<accession>A0A7C3FAP5</accession>
<dbReference type="GO" id="GO:0003735">
    <property type="term" value="F:structural constituent of ribosome"/>
    <property type="evidence" value="ECO:0007669"/>
    <property type="project" value="InterPro"/>
</dbReference>
<keyword evidence="2 3" id="KW-0687">Ribonucleoprotein</keyword>
<evidence type="ECO:0000256" key="3">
    <source>
        <dbReference type="HAMAP-Rule" id="MF_00359"/>
    </source>
</evidence>
<evidence type="ECO:0000313" key="4">
    <source>
        <dbReference type="EMBL" id="HFK20627.1"/>
    </source>
</evidence>